<dbReference type="EMBL" id="JAMZIH010005149">
    <property type="protein sequence ID" value="KAJ1675952.1"/>
    <property type="molecule type" value="Genomic_DNA"/>
</dbReference>
<proteinExistence type="predicted"/>
<protein>
    <submittedName>
        <fullName evidence="1">Decapping endonuclease targeting mRNA</fullName>
    </submittedName>
</protein>
<keyword evidence="1" id="KW-0255">Endonuclease</keyword>
<evidence type="ECO:0000313" key="1">
    <source>
        <dbReference type="EMBL" id="KAJ1675952.1"/>
    </source>
</evidence>
<sequence length="437" mass="49191">MDPLPTKRPRHSLNGTDTDDDSQRTPMPPTKALATAARRLAPTANGGVAASFTIHPLGRFRGPCPSYKEPAELASFSYDATHSVRFDDSEMANLSQGFESQIRRDPHHVDHLDGMLEALVHLAKTTRTPVPRADFVTYRGMMTKIFCTPFARRDKWEMNATRYKGTIYIEDNVTAERIADRINVPEPHQRMMYWGYRFEQLVTTPSLSSSNQAAHRHAAATGSTEHDDPLPAAASTNSTGGSGAQEDPVEAVVVDTNREYCSVFKTQLGRHRIIMAAEIDCVEGPKPSCLPNRRYVEIKTNKVLATEKDVRVFERQVLARRRIWAQSFLAGIPKVVIGYRDERGYLQSIQEMYTRDLPRMVRGKPAMWEANVCMNFAEQLLAWLAQVISTDDPCTMYRISFDDPFTEIRVEQLPSTTGGDGCRAGFLLEKYLATLRE</sequence>
<reference evidence="1" key="1">
    <citation type="submission" date="2022-06" db="EMBL/GenBank/DDBJ databases">
        <title>Phylogenomic reconstructions and comparative analyses of Kickxellomycotina fungi.</title>
        <authorList>
            <person name="Reynolds N.K."/>
            <person name="Stajich J.E."/>
            <person name="Barry K."/>
            <person name="Grigoriev I.V."/>
            <person name="Crous P."/>
            <person name="Smith M.E."/>
        </authorList>
    </citation>
    <scope>NUCLEOTIDE SEQUENCE</scope>
    <source>
        <strain evidence="1">RSA 2271</strain>
    </source>
</reference>
<organism evidence="1 2">
    <name type="scientific">Spiromyces aspiralis</name>
    <dbReference type="NCBI Taxonomy" id="68401"/>
    <lineage>
        <taxon>Eukaryota</taxon>
        <taxon>Fungi</taxon>
        <taxon>Fungi incertae sedis</taxon>
        <taxon>Zoopagomycota</taxon>
        <taxon>Kickxellomycotina</taxon>
        <taxon>Kickxellomycetes</taxon>
        <taxon>Kickxellales</taxon>
        <taxon>Kickxellaceae</taxon>
        <taxon>Spiromyces</taxon>
    </lineage>
</organism>
<accession>A0ACC1HHJ3</accession>
<evidence type="ECO:0000313" key="2">
    <source>
        <dbReference type="Proteomes" id="UP001145114"/>
    </source>
</evidence>
<keyword evidence="2" id="KW-1185">Reference proteome</keyword>
<keyword evidence="1" id="KW-0378">Hydrolase</keyword>
<name>A0ACC1HHJ3_9FUNG</name>
<gene>
    <name evidence="1" type="primary">RAI1</name>
    <name evidence="1" type="ORF">EV182_000245</name>
</gene>
<comment type="caution">
    <text evidence="1">The sequence shown here is derived from an EMBL/GenBank/DDBJ whole genome shotgun (WGS) entry which is preliminary data.</text>
</comment>
<keyword evidence="1" id="KW-0540">Nuclease</keyword>
<dbReference type="Proteomes" id="UP001145114">
    <property type="component" value="Unassembled WGS sequence"/>
</dbReference>